<evidence type="ECO:0000313" key="2">
    <source>
        <dbReference type="Proteomes" id="UP000614350"/>
    </source>
</evidence>
<dbReference type="AlphaFoldDB" id="A0A834MS23"/>
<gene>
    <name evidence="1" type="ORF">HZH66_013968</name>
</gene>
<organism evidence="1 2">
    <name type="scientific">Vespula vulgaris</name>
    <name type="common">Yellow jacket</name>
    <name type="synonym">Wasp</name>
    <dbReference type="NCBI Taxonomy" id="7454"/>
    <lineage>
        <taxon>Eukaryota</taxon>
        <taxon>Metazoa</taxon>
        <taxon>Ecdysozoa</taxon>
        <taxon>Arthropoda</taxon>
        <taxon>Hexapoda</taxon>
        <taxon>Insecta</taxon>
        <taxon>Pterygota</taxon>
        <taxon>Neoptera</taxon>
        <taxon>Endopterygota</taxon>
        <taxon>Hymenoptera</taxon>
        <taxon>Apocrita</taxon>
        <taxon>Aculeata</taxon>
        <taxon>Vespoidea</taxon>
        <taxon>Vespidae</taxon>
        <taxon>Vespinae</taxon>
        <taxon>Vespula</taxon>
    </lineage>
</organism>
<protein>
    <recommendedName>
        <fullName evidence="3">Reverse transcriptase domain-containing protein</fullName>
    </recommendedName>
</protein>
<sequence length="336" mass="38597">MFKELPAKRLRYITILTNAIFCIRYFLQICKCAEMILLLKSGKGRNLPQSYRPVSLLVILFKVIEKIVHRKMISIAKDKNLIPNHQFGFRKKQYSNKLMGSVLGPLLYNTIHTVDILIDPNTQISANNILSLLKLVQNTEIRDESIEMKFLIDSHNYLPNDADFAIIQSHAKKIQNIFSSDDYNKPQLTDVSTLTIGKTNWEEFKKKLDKQINCNMRFKSTEDIEKAMKKLTKIIQTTATLTPTTTKNNHTKTATQQAQQKADQEAQHNKFETYMTSQGTMKETKAITYGEQLKTLKGQRGKNLFNVKIQDSISEIYMIKADVPQGSVLEPILYTL</sequence>
<dbReference type="Proteomes" id="UP000614350">
    <property type="component" value="Unassembled WGS sequence"/>
</dbReference>
<evidence type="ECO:0008006" key="3">
    <source>
        <dbReference type="Google" id="ProtNLM"/>
    </source>
</evidence>
<dbReference type="EMBL" id="JACSEA010000020">
    <property type="protein sequence ID" value="KAF7381574.1"/>
    <property type="molecule type" value="Genomic_DNA"/>
</dbReference>
<proteinExistence type="predicted"/>
<reference evidence="1" key="1">
    <citation type="journal article" date="2020" name="G3 (Bethesda)">
        <title>High-Quality Assemblies for Three Invasive Social Wasps from the &lt;i&gt;Vespula&lt;/i&gt; Genus.</title>
        <authorList>
            <person name="Harrop T.W.R."/>
            <person name="Guhlin J."/>
            <person name="McLaughlin G.M."/>
            <person name="Permina E."/>
            <person name="Stockwell P."/>
            <person name="Gilligan J."/>
            <person name="Le Lec M.F."/>
            <person name="Gruber M.A.M."/>
            <person name="Quinn O."/>
            <person name="Lovegrove M."/>
            <person name="Duncan E.J."/>
            <person name="Remnant E.J."/>
            <person name="Van Eeckhoven J."/>
            <person name="Graham B."/>
            <person name="Knapp R.A."/>
            <person name="Langford K.W."/>
            <person name="Kronenberg Z."/>
            <person name="Press M.O."/>
            <person name="Eacker S.M."/>
            <person name="Wilson-Rankin E.E."/>
            <person name="Purcell J."/>
            <person name="Lester P.J."/>
            <person name="Dearden P.K."/>
        </authorList>
    </citation>
    <scope>NUCLEOTIDE SEQUENCE</scope>
    <source>
        <strain evidence="1">Marl-1</strain>
    </source>
</reference>
<name>A0A834MS23_VESVU</name>
<keyword evidence="2" id="KW-1185">Reference proteome</keyword>
<accession>A0A834MS23</accession>
<comment type="caution">
    <text evidence="1">The sequence shown here is derived from an EMBL/GenBank/DDBJ whole genome shotgun (WGS) entry which is preliminary data.</text>
</comment>
<evidence type="ECO:0000313" key="1">
    <source>
        <dbReference type="EMBL" id="KAF7381574.1"/>
    </source>
</evidence>